<dbReference type="GeneID" id="25026500"/>
<dbReference type="InterPro" id="IPR022614">
    <property type="entry name" value="Herpesvirus_UL96"/>
</dbReference>
<organismHost>
    <name type="scientific">Macaca</name>
    <name type="common">macaques</name>
    <dbReference type="NCBI Taxonomy" id="9539"/>
</organismHost>
<sequence>MTSANKHLLKEVMRLDLEKRQNQFLRRIYGPRHRITTHHSLQVMRAAAREQTQYSQVTVTQVAENVVREREVLKKELHRARLLQKTADVDQTLDSLIELKDTVDDVCETFLDSVASTCEVDLAGEEDAN</sequence>
<dbReference type="OrthoDB" id="21481at10239"/>
<gene>
    <name evidence="2" type="primary">UL96</name>
</gene>
<accession>G8XTF8</accession>
<proteinExistence type="inferred from homology"/>
<dbReference type="Proteomes" id="UP000116555">
    <property type="component" value="Segment"/>
</dbReference>
<name>G8XTF8_SCMVC</name>
<dbReference type="Pfam" id="PF10867">
    <property type="entry name" value="DUF2664"/>
    <property type="match status" value="1"/>
</dbReference>
<evidence type="ECO:0000313" key="3">
    <source>
        <dbReference type="Proteomes" id="UP000116555"/>
    </source>
</evidence>
<dbReference type="KEGG" id="vg:25026500"/>
<dbReference type="EMBL" id="FJ483968">
    <property type="protein sequence ID" value="AEV80450.1"/>
    <property type="molecule type" value="Genomic_DNA"/>
</dbReference>
<organism evidence="2 3">
    <name type="scientific">Simian cytomegalovirus (strain Colburn)</name>
    <dbReference type="NCBI Taxonomy" id="50292"/>
    <lineage>
        <taxon>Viruses</taxon>
        <taxon>Duplodnaviria</taxon>
        <taxon>Heunggongvirae</taxon>
        <taxon>Peploviricota</taxon>
        <taxon>Herviviricetes</taxon>
        <taxon>Herpesvirales</taxon>
        <taxon>Orthoherpesviridae</taxon>
        <taxon>Betaherpesvirinae</taxon>
        <taxon>Cytomegalovirus</taxon>
        <taxon>Cytomegalovirus cercopithecinebeta5</taxon>
    </lineage>
</organism>
<evidence type="ECO:0000256" key="1">
    <source>
        <dbReference type="ARBA" id="ARBA00009912"/>
    </source>
</evidence>
<keyword evidence="3" id="KW-1185">Reference proteome</keyword>
<dbReference type="RefSeq" id="YP_004936062.1">
    <property type="nucleotide sequence ID" value="NC_012783.2"/>
</dbReference>
<evidence type="ECO:0000313" key="2">
    <source>
        <dbReference type="EMBL" id="AEV80450.1"/>
    </source>
</evidence>
<protein>
    <submittedName>
        <fullName evidence="2">Tegument protein UL14</fullName>
    </submittedName>
</protein>
<comment type="similarity">
    <text evidence="1">Belongs to the herpesviridae UL96 family.</text>
</comment>
<reference evidence="2 3" key="1">
    <citation type="submission" date="2011-12" db="EMBL/GenBank/DDBJ databases">
        <title>Comparative genomics of primate cytomegaloviruses.</title>
        <authorList>
            <person name="Davison A.J."/>
            <person name="Holton M."/>
            <person name="Dolan A."/>
            <person name="Dargan D.J."/>
            <person name="Gatherer D."/>
            <person name="Hayward G.S."/>
        </authorList>
    </citation>
    <scope>NUCLEOTIDE SEQUENCE [LARGE SCALE GENOMIC DNA]</scope>
    <source>
        <strain evidence="2">2715</strain>
    </source>
</reference>